<dbReference type="EC" id="2.4.1.18" evidence="10"/>
<comment type="catalytic activity">
    <reaction evidence="1 10">
        <text>Transfers a segment of a (1-&gt;4)-alpha-D-glucan chain to a primary hydroxy group in a similar glucan chain.</text>
        <dbReference type="EC" id="2.4.1.18"/>
    </reaction>
</comment>
<dbReference type="InterPro" id="IPR017853">
    <property type="entry name" value="GH"/>
</dbReference>
<dbReference type="Pfam" id="PF22019">
    <property type="entry name" value="GlgB_N"/>
    <property type="match status" value="1"/>
</dbReference>
<dbReference type="NCBIfam" id="NF003811">
    <property type="entry name" value="PRK05402.1"/>
    <property type="match status" value="1"/>
</dbReference>
<comment type="function">
    <text evidence="2 10">Catalyzes the formation of the alpha-1,6-glucosidic linkages in glycogen by scission of a 1,4-alpha-linked oligosaccharide from growing alpha-1,4-glucan chains and the subsequent attachment of the oligosaccharide to the alpha-1,6 position.</text>
</comment>
<proteinExistence type="inferred from homology"/>
<dbReference type="PIRSF" id="PIRSF000463">
    <property type="entry name" value="GlgB"/>
    <property type="match status" value="1"/>
</dbReference>
<accession>A0A9X1ZUJ5</accession>
<dbReference type="SUPFAM" id="SSF51445">
    <property type="entry name" value="(Trans)glycosidases"/>
    <property type="match status" value="1"/>
</dbReference>
<dbReference type="AlphaFoldDB" id="A0A9X1ZUJ5"/>
<dbReference type="SUPFAM" id="SSF81296">
    <property type="entry name" value="E set domains"/>
    <property type="match status" value="1"/>
</dbReference>
<evidence type="ECO:0000256" key="7">
    <source>
        <dbReference type="ARBA" id="ARBA00022679"/>
    </source>
</evidence>
<sequence>MMTKNAPFLNDTVVNAICLGQFNDIFSVLGMHTSPEQNGLMVSCFLPEATQVEVLDAKNNRKVATLDCLDQRGFFSGKIPRRKNRFNYLLKVTYPLTVIVINDPYQYDSVLDEKDVYLFNEGSQLQSYHFQGANWVKQQGITGVHFCVWAPNATQVSLIGDLNHWDPKKHILRKHIASGLWDIFIPDVPEGMYYKFSILDAHGNRVEKSDPYAKAMQAAPGNAAIVAKNTHYCWHDQNWLSTRKANSQKPTLASHAQPMSIYEVQLASWRRKGDSGEHYFDYKDLIEQLIPYVVDMGFSHLQLMPISEYPFDGSWGYQPVGLFAPSYRFGDAEGLKAFIDACHQQGIAVLLDWVPAHFPKDPHGLARFDGTCLYEHQDPRLGEHPDWDTLIYNYDRAEVTSFLLSNAYYWLSEFHFDGLRLDAVSSMLYLDYSREHDQWVPNEHGGRENLAAISFLKRLNIDMYQAFPGIDMIAEESTAWGGVTQSTEQHGLGFGFKWNMGWMNDTLSYLRRDPLYRRYHHNEMTFGLVYAFTEQFILSLSHDEVVHGKGSLIAKIPGDDWQKFATLRAYFGFMWAHPGKKLLFMGNEFAQRNEWNHNQSLDWHLLDYLPHQGIQNWVKSLNHFYHQTSALFSLDNHHTGFRWLDCHNEDDSVLVFARYGQTEDEHVIVIVNMTPNVHHGFRVGLAKDCQYYEALNSDAAEFGGSNVCNTKPIIAESLPWQGLPFSGLISMPPLATVFISPKNSQQHKQTKLLAK</sequence>
<keyword evidence="7 10" id="KW-0808">Transferase</keyword>
<dbReference type="InterPro" id="IPR037439">
    <property type="entry name" value="Branching_enzy"/>
</dbReference>
<dbReference type="HAMAP" id="MF_00685">
    <property type="entry name" value="GlgB"/>
    <property type="match status" value="1"/>
</dbReference>
<dbReference type="EMBL" id="JAKIKP010000004">
    <property type="protein sequence ID" value="MCL1142536.1"/>
    <property type="molecule type" value="Genomic_DNA"/>
</dbReference>
<dbReference type="GO" id="GO:0004553">
    <property type="term" value="F:hydrolase activity, hydrolyzing O-glycosyl compounds"/>
    <property type="evidence" value="ECO:0007669"/>
    <property type="project" value="InterPro"/>
</dbReference>
<evidence type="ECO:0000313" key="13">
    <source>
        <dbReference type="EMBL" id="MCL1142536.1"/>
    </source>
</evidence>
<dbReference type="PANTHER" id="PTHR43651:SF3">
    <property type="entry name" value="1,4-ALPHA-GLUCAN-BRANCHING ENZYME"/>
    <property type="match status" value="1"/>
</dbReference>
<evidence type="ECO:0000256" key="11">
    <source>
        <dbReference type="PIRSR" id="PIRSR000463-1"/>
    </source>
</evidence>
<dbReference type="InterPro" id="IPR006047">
    <property type="entry name" value="GH13_cat_dom"/>
</dbReference>
<dbReference type="Gene3D" id="2.60.40.10">
    <property type="entry name" value="Immunoglobulins"/>
    <property type="match status" value="2"/>
</dbReference>
<dbReference type="Pfam" id="PF00128">
    <property type="entry name" value="Alpha-amylase"/>
    <property type="match status" value="1"/>
</dbReference>
<reference evidence="13" key="1">
    <citation type="submission" date="2022-01" db="EMBL/GenBank/DDBJ databases">
        <title>Whole genome-based taxonomy of the Shewanellaceae.</title>
        <authorList>
            <person name="Martin-Rodriguez A.J."/>
        </authorList>
    </citation>
    <scope>NUCLEOTIDE SEQUENCE</scope>
    <source>
        <strain evidence="13">DSM 16422</strain>
    </source>
</reference>
<evidence type="ECO:0000256" key="5">
    <source>
        <dbReference type="ARBA" id="ARBA00022600"/>
    </source>
</evidence>
<comment type="pathway">
    <text evidence="3 10">Glycan biosynthesis; glycogen biosynthesis.</text>
</comment>
<dbReference type="Pfam" id="PF02922">
    <property type="entry name" value="CBM_48"/>
    <property type="match status" value="1"/>
</dbReference>
<dbReference type="Pfam" id="PF02806">
    <property type="entry name" value="Alpha-amylase_C"/>
    <property type="match status" value="1"/>
</dbReference>
<dbReference type="InterPro" id="IPR044143">
    <property type="entry name" value="GlgB_N_E_set_prok"/>
</dbReference>
<keyword evidence="8 10" id="KW-0320">Glycogen biosynthesis</keyword>
<comment type="subunit">
    <text evidence="10">Monomer.</text>
</comment>
<dbReference type="CDD" id="cd02855">
    <property type="entry name" value="E_set_GBE_prok_N"/>
    <property type="match status" value="1"/>
</dbReference>
<evidence type="ECO:0000256" key="8">
    <source>
        <dbReference type="ARBA" id="ARBA00023056"/>
    </source>
</evidence>
<evidence type="ECO:0000256" key="9">
    <source>
        <dbReference type="ARBA" id="ARBA00023277"/>
    </source>
</evidence>
<evidence type="ECO:0000256" key="6">
    <source>
        <dbReference type="ARBA" id="ARBA00022676"/>
    </source>
</evidence>
<dbReference type="InterPro" id="IPR013780">
    <property type="entry name" value="Glyco_hydro_b"/>
</dbReference>
<feature type="domain" description="Glycosyl hydrolase family 13 catalytic" evidence="12">
    <location>
        <begin position="263"/>
        <end position="625"/>
    </location>
</feature>
<dbReference type="Gene3D" id="2.60.40.1180">
    <property type="entry name" value="Golgi alpha-mannosidase II"/>
    <property type="match status" value="1"/>
</dbReference>
<dbReference type="InterPro" id="IPR004193">
    <property type="entry name" value="Glyco_hydro_13_N"/>
</dbReference>
<gene>
    <name evidence="10 13" type="primary">glgB</name>
    <name evidence="13" type="ORF">L2672_07525</name>
</gene>
<comment type="similarity">
    <text evidence="4 10">Belongs to the glycosyl hydrolase 13 family. GlgB subfamily.</text>
</comment>
<dbReference type="FunFam" id="3.20.20.80:FF:000003">
    <property type="entry name" value="1,4-alpha-glucan branching enzyme GlgB"/>
    <property type="match status" value="1"/>
</dbReference>
<dbReference type="RefSeq" id="WP_248995216.1">
    <property type="nucleotide sequence ID" value="NZ_JAKIKP010000004.1"/>
</dbReference>
<keyword evidence="14" id="KW-1185">Reference proteome</keyword>
<dbReference type="SUPFAM" id="SSF51011">
    <property type="entry name" value="Glycosyl hydrolase domain"/>
    <property type="match status" value="1"/>
</dbReference>
<keyword evidence="9 10" id="KW-0119">Carbohydrate metabolism</keyword>
<evidence type="ECO:0000256" key="2">
    <source>
        <dbReference type="ARBA" id="ARBA00002953"/>
    </source>
</evidence>
<dbReference type="GO" id="GO:0005829">
    <property type="term" value="C:cytosol"/>
    <property type="evidence" value="ECO:0007669"/>
    <property type="project" value="TreeGrafter"/>
</dbReference>
<dbReference type="GO" id="GO:0043169">
    <property type="term" value="F:cation binding"/>
    <property type="evidence" value="ECO:0007669"/>
    <property type="project" value="InterPro"/>
</dbReference>
<dbReference type="InterPro" id="IPR013783">
    <property type="entry name" value="Ig-like_fold"/>
</dbReference>
<feature type="active site" description="Proton donor" evidence="10 11">
    <location>
        <position position="475"/>
    </location>
</feature>
<dbReference type="CDD" id="cd11322">
    <property type="entry name" value="AmyAc_Glg_BE"/>
    <property type="match status" value="1"/>
</dbReference>
<dbReference type="NCBIfam" id="NF008967">
    <property type="entry name" value="PRK12313.1"/>
    <property type="match status" value="1"/>
</dbReference>
<protein>
    <recommendedName>
        <fullName evidence="10">1,4-alpha-glucan branching enzyme GlgB</fullName>
        <ecNumber evidence="10">2.4.1.18</ecNumber>
    </recommendedName>
    <alternativeName>
        <fullName evidence="10">1,4-alpha-D-glucan:1,4-alpha-D-glucan 6-glucosyl-transferase</fullName>
    </alternativeName>
    <alternativeName>
        <fullName evidence="10">Alpha-(1-&gt;4)-glucan branching enzyme</fullName>
    </alternativeName>
    <alternativeName>
        <fullName evidence="10">Glycogen branching enzyme</fullName>
        <shortName evidence="10">BE</shortName>
    </alternativeName>
</protein>
<dbReference type="SMART" id="SM00642">
    <property type="entry name" value="Aamy"/>
    <property type="match status" value="1"/>
</dbReference>
<dbReference type="FunFam" id="2.60.40.1180:FF:000002">
    <property type="entry name" value="1,4-alpha-glucan branching enzyme GlgB"/>
    <property type="match status" value="1"/>
</dbReference>
<dbReference type="PANTHER" id="PTHR43651">
    <property type="entry name" value="1,4-ALPHA-GLUCAN-BRANCHING ENZYME"/>
    <property type="match status" value="1"/>
</dbReference>
<dbReference type="GO" id="GO:0003844">
    <property type="term" value="F:1,4-alpha-glucan branching enzyme activity"/>
    <property type="evidence" value="ECO:0007669"/>
    <property type="project" value="UniProtKB-UniRule"/>
</dbReference>
<evidence type="ECO:0000256" key="10">
    <source>
        <dbReference type="HAMAP-Rule" id="MF_00685"/>
    </source>
</evidence>
<dbReference type="InterPro" id="IPR006048">
    <property type="entry name" value="A-amylase/branching_C"/>
</dbReference>
<evidence type="ECO:0000259" key="12">
    <source>
        <dbReference type="SMART" id="SM00642"/>
    </source>
</evidence>
<feature type="active site" description="Nucleophile" evidence="10 11">
    <location>
        <position position="422"/>
    </location>
</feature>
<dbReference type="InterPro" id="IPR006407">
    <property type="entry name" value="GlgB"/>
</dbReference>
<comment type="caution">
    <text evidence="13">The sequence shown here is derived from an EMBL/GenBank/DDBJ whole genome shotgun (WGS) entry which is preliminary data.</text>
</comment>
<evidence type="ECO:0000256" key="4">
    <source>
        <dbReference type="ARBA" id="ARBA00009000"/>
    </source>
</evidence>
<dbReference type="InterPro" id="IPR054169">
    <property type="entry name" value="GlgB_N"/>
</dbReference>
<dbReference type="GO" id="GO:0005978">
    <property type="term" value="P:glycogen biosynthetic process"/>
    <property type="evidence" value="ECO:0007669"/>
    <property type="project" value="UniProtKB-UniRule"/>
</dbReference>
<organism evidence="13 14">
    <name type="scientific">Shewanella gaetbuli</name>
    <dbReference type="NCBI Taxonomy" id="220752"/>
    <lineage>
        <taxon>Bacteria</taxon>
        <taxon>Pseudomonadati</taxon>
        <taxon>Pseudomonadota</taxon>
        <taxon>Gammaproteobacteria</taxon>
        <taxon>Alteromonadales</taxon>
        <taxon>Shewanellaceae</taxon>
        <taxon>Shewanella</taxon>
    </lineage>
</organism>
<name>A0A9X1ZUJ5_9GAMM</name>
<dbReference type="NCBIfam" id="TIGR01515">
    <property type="entry name" value="branching_enzym"/>
    <property type="match status" value="1"/>
</dbReference>
<dbReference type="Proteomes" id="UP001139333">
    <property type="component" value="Unassembled WGS sequence"/>
</dbReference>
<keyword evidence="6 10" id="KW-0328">Glycosyltransferase</keyword>
<evidence type="ECO:0000256" key="3">
    <source>
        <dbReference type="ARBA" id="ARBA00004964"/>
    </source>
</evidence>
<evidence type="ECO:0000313" key="14">
    <source>
        <dbReference type="Proteomes" id="UP001139333"/>
    </source>
</evidence>
<dbReference type="InterPro" id="IPR014756">
    <property type="entry name" value="Ig_E-set"/>
</dbReference>
<evidence type="ECO:0000256" key="1">
    <source>
        <dbReference type="ARBA" id="ARBA00000826"/>
    </source>
</evidence>
<keyword evidence="5 10" id="KW-0321">Glycogen metabolism</keyword>
<dbReference type="Gene3D" id="3.20.20.80">
    <property type="entry name" value="Glycosidases"/>
    <property type="match status" value="1"/>
</dbReference>